<gene>
    <name evidence="1" type="ORF">Amon02_000478300</name>
</gene>
<organism evidence="1 2">
    <name type="scientific">Ambrosiozyma monospora</name>
    <name type="common">Yeast</name>
    <name type="synonym">Endomycopsis monosporus</name>
    <dbReference type="NCBI Taxonomy" id="43982"/>
    <lineage>
        <taxon>Eukaryota</taxon>
        <taxon>Fungi</taxon>
        <taxon>Dikarya</taxon>
        <taxon>Ascomycota</taxon>
        <taxon>Saccharomycotina</taxon>
        <taxon>Pichiomycetes</taxon>
        <taxon>Pichiales</taxon>
        <taxon>Pichiaceae</taxon>
        <taxon>Ambrosiozyma</taxon>
    </lineage>
</organism>
<dbReference type="Proteomes" id="UP001165064">
    <property type="component" value="Unassembled WGS sequence"/>
</dbReference>
<comment type="caution">
    <text evidence="1">The sequence shown here is derived from an EMBL/GenBank/DDBJ whole genome shotgun (WGS) entry which is preliminary data.</text>
</comment>
<dbReference type="EMBL" id="BSXS01003368">
    <property type="protein sequence ID" value="GME81150.1"/>
    <property type="molecule type" value="Genomic_DNA"/>
</dbReference>
<evidence type="ECO:0000313" key="2">
    <source>
        <dbReference type="Proteomes" id="UP001165064"/>
    </source>
</evidence>
<proteinExistence type="predicted"/>
<evidence type="ECO:0000313" key="1">
    <source>
        <dbReference type="EMBL" id="GME81150.1"/>
    </source>
</evidence>
<keyword evidence="2" id="KW-1185">Reference proteome</keyword>
<accession>A0ACB5T4V6</accession>
<name>A0ACB5T4V6_AMBMO</name>
<reference evidence="1" key="1">
    <citation type="submission" date="2023-04" db="EMBL/GenBank/DDBJ databases">
        <title>Ambrosiozyma monospora NBRC 10751.</title>
        <authorList>
            <person name="Ichikawa N."/>
            <person name="Sato H."/>
            <person name="Tonouchi N."/>
        </authorList>
    </citation>
    <scope>NUCLEOTIDE SEQUENCE</scope>
    <source>
        <strain evidence="1">NBRC 10751</strain>
    </source>
</reference>
<protein>
    <submittedName>
        <fullName evidence="1">Unnamed protein product</fullName>
    </submittedName>
</protein>
<sequence length="250" mass="28495">MKQLTERNTKTFNETLEKLKTELEALSNVAKDLSEESDAKAEHLARSVAAKIGSVKAYMNRELKKLKATQNNDQNESSIKELTKEINKLKAQQKKFLQEGKRQSKMLDNLKHQLESQESIHEAEISQLKEMVQMREFSFETEVKQLTAQVESQKVKITYLEGQLALQTRKSIQPQKDLKKNIPNVQTPLAEKTTNSINTLPKPTAKVSNVSNTVKHSKVAKPAKKPQCKKPKETPADKKNHHKTNVIVRF</sequence>